<name>A0A223LFB8_9CAUD</name>
<proteinExistence type="predicted"/>
<accession>A0A223LFB8</accession>
<reference evidence="1 2" key="1">
    <citation type="submission" date="2017-07" db="EMBL/GenBank/DDBJ databases">
        <title>In vitro design and evaluation of phage cocktails against multidrug-resistant Aeromonas salmonicida.</title>
        <authorList>
            <person name="Chen L."/>
            <person name="Yuan S."/>
            <person name="Ma Y."/>
        </authorList>
    </citation>
    <scope>NUCLEOTIDE SEQUENCE [LARGE SCALE GENOMIC DNA]</scope>
</reference>
<evidence type="ECO:0000313" key="2">
    <source>
        <dbReference type="Proteomes" id="UP000221110"/>
    </source>
</evidence>
<dbReference type="RefSeq" id="YP_009613176.1">
    <property type="nucleotide sequence ID" value="NC_042019.1"/>
</dbReference>
<dbReference type="EMBL" id="MF479730">
    <property type="protein sequence ID" value="ASU00725.1"/>
    <property type="molecule type" value="Genomic_DNA"/>
</dbReference>
<evidence type="ECO:0000313" key="1">
    <source>
        <dbReference type="EMBL" id="ASU00725.1"/>
    </source>
</evidence>
<protein>
    <submittedName>
        <fullName evidence="1">Uncharacterized protein</fullName>
    </submittedName>
</protein>
<sequence length="68" mass="8195">MKHVNEMPKNGQFVVVWVYDSKLWSETWRWNNGVVEILMDDATAEEWLTNDCYYDDGYEDLELNYIVI</sequence>
<dbReference type="GeneID" id="40089546"/>
<dbReference type="Proteomes" id="UP000221110">
    <property type="component" value="Segment"/>
</dbReference>
<dbReference type="KEGG" id="vg:40089546"/>
<organism evidence="1 2">
    <name type="scientific">Aeromonas phage AS-gz</name>
    <dbReference type="NCBI Taxonomy" id="2026082"/>
    <lineage>
        <taxon>Viruses</taxon>
        <taxon>Duplodnaviria</taxon>
        <taxon>Heunggongvirae</taxon>
        <taxon>Uroviricota</taxon>
        <taxon>Caudoviricetes</taxon>
        <taxon>Pantevenvirales</taxon>
        <taxon>Straboviridae</taxon>
        <taxon>Tulanevirus</taxon>
        <taxon>Tulanevirus asgz</taxon>
    </lineage>
</organism>
<keyword evidence="2" id="KW-1185">Reference proteome</keyword>